<dbReference type="RefSeq" id="WP_188804116.1">
    <property type="nucleotide sequence ID" value="NZ_BMOK01000013.1"/>
</dbReference>
<reference evidence="2" key="1">
    <citation type="journal article" date="2014" name="Int. J. Syst. Evol. Microbiol.">
        <title>Complete genome sequence of Corynebacterium casei LMG S-19264T (=DSM 44701T), isolated from a smear-ripened cheese.</title>
        <authorList>
            <consortium name="US DOE Joint Genome Institute (JGI-PGF)"/>
            <person name="Walter F."/>
            <person name="Albersmeier A."/>
            <person name="Kalinowski J."/>
            <person name="Ruckert C."/>
        </authorList>
    </citation>
    <scope>NUCLEOTIDE SEQUENCE</scope>
    <source>
        <strain evidence="2">JCM 15325</strain>
    </source>
</reference>
<feature type="transmembrane region" description="Helical" evidence="1">
    <location>
        <begin position="234"/>
        <end position="257"/>
    </location>
</feature>
<sequence>MNIFLRELKANRKALIIWSVCMFLLVLSGMSKYTAYSSSGQNNALFNSMPHSLKALLGFGSFDVTTMSGYFAMLFLYIELTVAIHAVLLGAGIVAKEERDKTTEFLIVKPLSRTAVITAKLFAALVEVFVLNIVTLVSSIFMVDAYNKGADISGEIVRFMVSMFIVQLIFLSLGAALAAFIKNPKASGSLSAGVLLASFVVSKITDLTDRLNMLNLLSPFKYFSYKDLVEGGGLSAGIIIPAILLVAVLSALTYFFYRKRDLNV</sequence>
<name>A0A917S6C1_9BACL</name>
<dbReference type="PANTHER" id="PTHR37305">
    <property type="entry name" value="INTEGRAL MEMBRANE PROTEIN-RELATED"/>
    <property type="match status" value="1"/>
</dbReference>
<evidence type="ECO:0008006" key="4">
    <source>
        <dbReference type="Google" id="ProtNLM"/>
    </source>
</evidence>
<dbReference type="Pfam" id="PF12679">
    <property type="entry name" value="ABC2_membrane_2"/>
    <property type="match status" value="1"/>
</dbReference>
<organism evidence="2 3">
    <name type="scientific">Sporolactobacillus putidus</name>
    <dbReference type="NCBI Taxonomy" id="492735"/>
    <lineage>
        <taxon>Bacteria</taxon>
        <taxon>Bacillati</taxon>
        <taxon>Bacillota</taxon>
        <taxon>Bacilli</taxon>
        <taxon>Bacillales</taxon>
        <taxon>Sporolactobacillaceae</taxon>
        <taxon>Sporolactobacillus</taxon>
    </lineage>
</organism>
<proteinExistence type="predicted"/>
<feature type="transmembrane region" description="Helical" evidence="1">
    <location>
        <begin position="161"/>
        <end position="181"/>
    </location>
</feature>
<gene>
    <name evidence="2" type="ORF">GCM10007968_26380</name>
</gene>
<reference evidence="2" key="2">
    <citation type="submission" date="2020-09" db="EMBL/GenBank/DDBJ databases">
        <authorList>
            <person name="Sun Q."/>
            <person name="Ohkuma M."/>
        </authorList>
    </citation>
    <scope>NUCLEOTIDE SEQUENCE</scope>
    <source>
        <strain evidence="2">JCM 15325</strain>
    </source>
</reference>
<feature type="transmembrane region" description="Helical" evidence="1">
    <location>
        <begin position="70"/>
        <end position="95"/>
    </location>
</feature>
<dbReference type="AlphaFoldDB" id="A0A917S6C1"/>
<feature type="transmembrane region" description="Helical" evidence="1">
    <location>
        <begin position="116"/>
        <end position="141"/>
    </location>
</feature>
<feature type="transmembrane region" description="Helical" evidence="1">
    <location>
        <begin position="188"/>
        <end position="205"/>
    </location>
</feature>
<dbReference type="EMBL" id="BMOK01000013">
    <property type="protein sequence ID" value="GGL61120.1"/>
    <property type="molecule type" value="Genomic_DNA"/>
</dbReference>
<dbReference type="PANTHER" id="PTHR37305:SF1">
    <property type="entry name" value="MEMBRANE PROTEIN"/>
    <property type="match status" value="1"/>
</dbReference>
<keyword evidence="1" id="KW-0472">Membrane</keyword>
<comment type="caution">
    <text evidence="2">The sequence shown here is derived from an EMBL/GenBank/DDBJ whole genome shotgun (WGS) entry which is preliminary data.</text>
</comment>
<accession>A0A917S6C1</accession>
<keyword evidence="1" id="KW-1133">Transmembrane helix</keyword>
<evidence type="ECO:0000313" key="3">
    <source>
        <dbReference type="Proteomes" id="UP000654670"/>
    </source>
</evidence>
<evidence type="ECO:0000256" key="1">
    <source>
        <dbReference type="SAM" id="Phobius"/>
    </source>
</evidence>
<keyword evidence="1" id="KW-0812">Transmembrane</keyword>
<dbReference type="GO" id="GO:0005886">
    <property type="term" value="C:plasma membrane"/>
    <property type="evidence" value="ECO:0007669"/>
    <property type="project" value="UniProtKB-SubCell"/>
</dbReference>
<dbReference type="Proteomes" id="UP000654670">
    <property type="component" value="Unassembled WGS sequence"/>
</dbReference>
<protein>
    <recommendedName>
        <fullName evidence="4">ABC transporter</fullName>
    </recommendedName>
</protein>
<evidence type="ECO:0000313" key="2">
    <source>
        <dbReference type="EMBL" id="GGL61120.1"/>
    </source>
</evidence>
<keyword evidence="3" id="KW-1185">Reference proteome</keyword>
<dbReference type="GO" id="GO:0140359">
    <property type="term" value="F:ABC-type transporter activity"/>
    <property type="evidence" value="ECO:0007669"/>
    <property type="project" value="InterPro"/>
</dbReference>